<gene>
    <name evidence="2" type="ORF">IPP15_22855</name>
</gene>
<dbReference type="Proteomes" id="UP000808337">
    <property type="component" value="Unassembled WGS sequence"/>
</dbReference>
<evidence type="ECO:0000313" key="3">
    <source>
        <dbReference type="Proteomes" id="UP000808337"/>
    </source>
</evidence>
<evidence type="ECO:0000259" key="1">
    <source>
        <dbReference type="Pfam" id="PF07883"/>
    </source>
</evidence>
<dbReference type="SUPFAM" id="SSF51182">
    <property type="entry name" value="RmlC-like cupins"/>
    <property type="match status" value="1"/>
</dbReference>
<accession>A0A9D7T030</accession>
<proteinExistence type="predicted"/>
<reference evidence="2 3" key="1">
    <citation type="submission" date="2020-10" db="EMBL/GenBank/DDBJ databases">
        <title>Connecting structure to function with the recovery of over 1000 high-quality activated sludge metagenome-assembled genomes encoding full-length rRNA genes using long-read sequencing.</title>
        <authorList>
            <person name="Singleton C.M."/>
            <person name="Petriglieri F."/>
            <person name="Kristensen J.M."/>
            <person name="Kirkegaard R.H."/>
            <person name="Michaelsen T.Y."/>
            <person name="Andersen M.H."/>
            <person name="Karst S.M."/>
            <person name="Dueholm M.S."/>
            <person name="Nielsen P.H."/>
            <person name="Albertsen M."/>
        </authorList>
    </citation>
    <scope>NUCLEOTIDE SEQUENCE [LARGE SCALE GENOMIC DNA]</scope>
    <source>
        <strain evidence="2">Ribe_18-Q3-R11-54_MAXAC.273</strain>
    </source>
</reference>
<dbReference type="AlphaFoldDB" id="A0A9D7T030"/>
<feature type="domain" description="Cupin type-2" evidence="1">
    <location>
        <begin position="33"/>
        <end position="96"/>
    </location>
</feature>
<dbReference type="Gene3D" id="2.60.120.10">
    <property type="entry name" value="Jelly Rolls"/>
    <property type="match status" value="1"/>
</dbReference>
<comment type="caution">
    <text evidence="2">The sequence shown here is derived from an EMBL/GenBank/DDBJ whole genome shotgun (WGS) entry which is preliminary data.</text>
</comment>
<dbReference type="Pfam" id="PF07883">
    <property type="entry name" value="Cupin_2"/>
    <property type="match status" value="1"/>
</dbReference>
<protein>
    <submittedName>
        <fullName evidence="2">Cupin domain-containing protein</fullName>
    </submittedName>
</protein>
<dbReference type="InterPro" id="IPR014710">
    <property type="entry name" value="RmlC-like_jellyroll"/>
</dbReference>
<organism evidence="2 3">
    <name type="scientific">Candidatus Opimibacter skivensis</name>
    <dbReference type="NCBI Taxonomy" id="2982028"/>
    <lineage>
        <taxon>Bacteria</taxon>
        <taxon>Pseudomonadati</taxon>
        <taxon>Bacteroidota</taxon>
        <taxon>Saprospiria</taxon>
        <taxon>Saprospirales</taxon>
        <taxon>Saprospiraceae</taxon>
        <taxon>Candidatus Opimibacter</taxon>
    </lineage>
</organism>
<evidence type="ECO:0000313" key="2">
    <source>
        <dbReference type="EMBL" id="MBK9985162.1"/>
    </source>
</evidence>
<sequence length="175" mass="20250">MKVNILREIPWFGGNYFHPIYFDESVFRLEGCLRAGKSAPPHYHKHFDEHWTVKQGTPTFVVGNEKFTRNPGETFSCPKNVVHSLVNETKEDVIVITEMRPAADMAKMMSVIAGLQDDKEKNWMFKYFYVERRAGLKEFSNPTSPGIKMMFASIMAMVMPIGRISGWDKFIDKYI</sequence>
<dbReference type="InterPro" id="IPR011051">
    <property type="entry name" value="RmlC_Cupin_sf"/>
</dbReference>
<name>A0A9D7T030_9BACT</name>
<dbReference type="InterPro" id="IPR013096">
    <property type="entry name" value="Cupin_2"/>
</dbReference>
<dbReference type="EMBL" id="JADKGY010000033">
    <property type="protein sequence ID" value="MBK9985162.1"/>
    <property type="molecule type" value="Genomic_DNA"/>
</dbReference>